<dbReference type="Proteomes" id="UP000811609">
    <property type="component" value="Chromosome 10"/>
</dbReference>
<evidence type="ECO:0008006" key="4">
    <source>
        <dbReference type="Google" id="ProtNLM"/>
    </source>
</evidence>
<evidence type="ECO:0000256" key="1">
    <source>
        <dbReference type="SAM" id="SignalP"/>
    </source>
</evidence>
<dbReference type="EMBL" id="CM031818">
    <property type="protein sequence ID" value="KAG6638656.1"/>
    <property type="molecule type" value="Genomic_DNA"/>
</dbReference>
<organism evidence="2 3">
    <name type="scientific">Carya illinoinensis</name>
    <name type="common">Pecan</name>
    <dbReference type="NCBI Taxonomy" id="32201"/>
    <lineage>
        <taxon>Eukaryota</taxon>
        <taxon>Viridiplantae</taxon>
        <taxon>Streptophyta</taxon>
        <taxon>Embryophyta</taxon>
        <taxon>Tracheophyta</taxon>
        <taxon>Spermatophyta</taxon>
        <taxon>Magnoliopsida</taxon>
        <taxon>eudicotyledons</taxon>
        <taxon>Gunneridae</taxon>
        <taxon>Pentapetalae</taxon>
        <taxon>rosids</taxon>
        <taxon>fabids</taxon>
        <taxon>Fagales</taxon>
        <taxon>Juglandaceae</taxon>
        <taxon>Carya</taxon>
    </lineage>
</organism>
<evidence type="ECO:0000313" key="3">
    <source>
        <dbReference type="Proteomes" id="UP000811609"/>
    </source>
</evidence>
<gene>
    <name evidence="2" type="ORF">CIPAW_10G050300</name>
</gene>
<reference evidence="2" key="1">
    <citation type="submission" date="2020-12" db="EMBL/GenBank/DDBJ databases">
        <title>WGS assembly of Carya illinoinensis cv. Pawnee.</title>
        <authorList>
            <person name="Platts A."/>
            <person name="Shu S."/>
            <person name="Wright S."/>
            <person name="Barry K."/>
            <person name="Edger P."/>
            <person name="Pires J.C."/>
            <person name="Schmutz J."/>
        </authorList>
    </citation>
    <scope>NUCLEOTIDE SEQUENCE</scope>
    <source>
        <tissue evidence="2">Leaf</tissue>
    </source>
</reference>
<keyword evidence="3" id="KW-1185">Reference proteome</keyword>
<sequence length="99" mass="11061">MTMTFRFRFLFLRSLAQMFAFGFSVDSPELTRVTPGFNFMSSNKCDLPGPSSPNNLDSSHNIQNSKFGSVPLLPTLKLHAEYFVSKILTTAYGFRIAVG</sequence>
<dbReference type="AlphaFoldDB" id="A0A8T1P2H4"/>
<feature type="chain" id="PRO_5035911146" description="Secreted protein" evidence="1">
    <location>
        <begin position="21"/>
        <end position="99"/>
    </location>
</feature>
<protein>
    <recommendedName>
        <fullName evidence="4">Secreted protein</fullName>
    </recommendedName>
</protein>
<feature type="signal peptide" evidence="1">
    <location>
        <begin position="1"/>
        <end position="20"/>
    </location>
</feature>
<name>A0A8T1P2H4_CARIL</name>
<comment type="caution">
    <text evidence="2">The sequence shown here is derived from an EMBL/GenBank/DDBJ whole genome shotgun (WGS) entry which is preliminary data.</text>
</comment>
<keyword evidence="1" id="KW-0732">Signal</keyword>
<evidence type="ECO:0000313" key="2">
    <source>
        <dbReference type="EMBL" id="KAG6638656.1"/>
    </source>
</evidence>
<accession>A0A8T1P2H4</accession>
<proteinExistence type="predicted"/>